<protein>
    <recommendedName>
        <fullName evidence="1">Endoribonuclease L-PSP/chorismate mutase-like domain-containing protein</fullName>
    </recommendedName>
</protein>
<dbReference type="Proteomes" id="UP000256488">
    <property type="component" value="Unassembled WGS sequence"/>
</dbReference>
<dbReference type="SUPFAM" id="SSF55298">
    <property type="entry name" value="YjgF-like"/>
    <property type="match status" value="1"/>
</dbReference>
<gene>
    <name evidence="2" type="ORF">CAI16_12185</name>
</gene>
<dbReference type="RefSeq" id="WP_116278605.1">
    <property type="nucleotide sequence ID" value="NZ_NFZX01000025.1"/>
</dbReference>
<dbReference type="PANTHER" id="PTHR43760">
    <property type="entry name" value="ENDORIBONUCLEASE-RELATED"/>
    <property type="match status" value="1"/>
</dbReference>
<dbReference type="PANTHER" id="PTHR43760:SF1">
    <property type="entry name" value="ENDORIBONUCLEASE L-PSP_CHORISMATE MUTASE-LIKE DOMAIN-CONTAINING PROTEIN"/>
    <property type="match status" value="1"/>
</dbReference>
<dbReference type="EMBL" id="NFZX01000025">
    <property type="protein sequence ID" value="RFA34239.1"/>
    <property type="molecule type" value="Genomic_DNA"/>
</dbReference>
<sequence length="151" mass="16150">MNPEQRIKDLGLALPEMRSSAGNYVPSVQTGNLLFLSGSLSYDTVGKLGEELSVEEGYKAAEQAGLEALSKIKEATGDLSKVKKIVKVLAFINCSLDFKQQAKVMNGASDLFVSIFGTEVGVHARTSIGSINPRGAAVELEMVVELTETKK</sequence>
<comment type="caution">
    <text evidence="2">The sequence shown here is derived from an EMBL/GenBank/DDBJ whole genome shotgun (WGS) entry which is preliminary data.</text>
</comment>
<evidence type="ECO:0000313" key="3">
    <source>
        <dbReference type="Proteomes" id="UP000256488"/>
    </source>
</evidence>
<accession>A0A3E0WPB2</accession>
<name>A0A3E0WPB2_9BACI</name>
<dbReference type="InterPro" id="IPR013813">
    <property type="entry name" value="Endoribo_LPSP/chorism_mut-like"/>
</dbReference>
<organism evidence="2 3">
    <name type="scientific">Virgibacillus dokdonensis</name>
    <dbReference type="NCBI Taxonomy" id="302167"/>
    <lineage>
        <taxon>Bacteria</taxon>
        <taxon>Bacillati</taxon>
        <taxon>Bacillota</taxon>
        <taxon>Bacilli</taxon>
        <taxon>Bacillales</taxon>
        <taxon>Bacillaceae</taxon>
        <taxon>Virgibacillus</taxon>
    </lineage>
</organism>
<dbReference type="CDD" id="cd02199">
    <property type="entry name" value="YjgF_YER057c_UK114_like_1"/>
    <property type="match status" value="1"/>
</dbReference>
<dbReference type="Gene3D" id="3.30.1330.40">
    <property type="entry name" value="RutC-like"/>
    <property type="match status" value="1"/>
</dbReference>
<evidence type="ECO:0000259" key="1">
    <source>
        <dbReference type="Pfam" id="PF14588"/>
    </source>
</evidence>
<evidence type="ECO:0000313" key="2">
    <source>
        <dbReference type="EMBL" id="RFA34239.1"/>
    </source>
</evidence>
<proteinExistence type="predicted"/>
<reference evidence="2 3" key="1">
    <citation type="submission" date="2017-05" db="EMBL/GenBank/DDBJ databases">
        <title>Virgibacillus sp. AK90 isolated from a saltern of Kakinada, India.</title>
        <authorList>
            <person name="Gupta V."/>
            <person name="Sidhu C."/>
            <person name="Korpole S."/>
            <person name="Pinnaka A.K."/>
        </authorList>
    </citation>
    <scope>NUCLEOTIDE SEQUENCE [LARGE SCALE GENOMIC DNA]</scope>
    <source>
        <strain evidence="2 3">AK90</strain>
    </source>
</reference>
<feature type="domain" description="Endoribonuclease L-PSP/chorismate mutase-like" evidence="1">
    <location>
        <begin position="4"/>
        <end position="126"/>
    </location>
</feature>
<dbReference type="AlphaFoldDB" id="A0A3E0WPB2"/>
<dbReference type="InterPro" id="IPR035959">
    <property type="entry name" value="RutC-like_sf"/>
</dbReference>
<dbReference type="Pfam" id="PF14588">
    <property type="entry name" value="YjgF_endoribonc"/>
    <property type="match status" value="1"/>
</dbReference>